<accession>A0A6B0VUI0</accession>
<comment type="caution">
    <text evidence="7">The sequence shown here is derived from an EMBL/GenBank/DDBJ whole genome shotgun (WGS) entry which is preliminary data.</text>
</comment>
<evidence type="ECO:0000256" key="3">
    <source>
        <dbReference type="ARBA" id="ARBA00022989"/>
    </source>
</evidence>
<feature type="transmembrane region" description="Helical" evidence="5">
    <location>
        <begin position="28"/>
        <end position="49"/>
    </location>
</feature>
<feature type="transmembrane region" description="Helical" evidence="5">
    <location>
        <begin position="157"/>
        <end position="176"/>
    </location>
</feature>
<feature type="transmembrane region" description="Helical" evidence="5">
    <location>
        <begin position="222"/>
        <end position="241"/>
    </location>
</feature>
<keyword evidence="2 5" id="KW-0812">Transmembrane</keyword>
<dbReference type="Pfam" id="PF04893">
    <property type="entry name" value="Yip1"/>
    <property type="match status" value="1"/>
</dbReference>
<reference evidence="7 8" key="1">
    <citation type="submission" date="2020-01" db="EMBL/GenBank/DDBJ databases">
        <title>Natronorubrum sp. JWXQ-INN 674 isolated from Inner Mongolia Autonomous Region of China.</title>
        <authorList>
            <person name="Xue Q."/>
        </authorList>
    </citation>
    <scope>NUCLEOTIDE SEQUENCE [LARGE SCALE GENOMIC DNA]</scope>
    <source>
        <strain evidence="7 8">JWXQ-INN-674</strain>
    </source>
</reference>
<feature type="transmembrane region" description="Helical" evidence="5">
    <location>
        <begin position="188"/>
        <end position="210"/>
    </location>
</feature>
<keyword evidence="3 5" id="KW-1133">Transmembrane helix</keyword>
<dbReference type="OrthoDB" id="116519at2157"/>
<evidence type="ECO:0000256" key="4">
    <source>
        <dbReference type="ARBA" id="ARBA00023136"/>
    </source>
</evidence>
<keyword evidence="4 5" id="KW-0472">Membrane</keyword>
<gene>
    <name evidence="7" type="ORF">GS429_21315</name>
</gene>
<protein>
    <submittedName>
        <fullName evidence="7">YIP1 family protein</fullName>
    </submittedName>
</protein>
<evidence type="ECO:0000313" key="8">
    <source>
        <dbReference type="Proteomes" id="UP000434101"/>
    </source>
</evidence>
<evidence type="ECO:0000313" key="7">
    <source>
        <dbReference type="EMBL" id="MXV64566.1"/>
    </source>
</evidence>
<evidence type="ECO:0000256" key="1">
    <source>
        <dbReference type="ARBA" id="ARBA00004141"/>
    </source>
</evidence>
<feature type="domain" description="Yip1" evidence="6">
    <location>
        <begin position="10"/>
        <end position="241"/>
    </location>
</feature>
<evidence type="ECO:0000256" key="2">
    <source>
        <dbReference type="ARBA" id="ARBA00022692"/>
    </source>
</evidence>
<dbReference type="RefSeq" id="WP_160067983.1">
    <property type="nucleotide sequence ID" value="NZ_WUYX01000071.1"/>
</dbReference>
<proteinExistence type="predicted"/>
<evidence type="ECO:0000256" key="5">
    <source>
        <dbReference type="SAM" id="Phobius"/>
    </source>
</evidence>
<organism evidence="7 8">
    <name type="scientific">Natronorubrum halalkaliphilum</name>
    <dbReference type="NCBI Taxonomy" id="2691917"/>
    <lineage>
        <taxon>Archaea</taxon>
        <taxon>Methanobacteriati</taxon>
        <taxon>Methanobacteriota</taxon>
        <taxon>Stenosarchaea group</taxon>
        <taxon>Halobacteria</taxon>
        <taxon>Halobacteriales</taxon>
        <taxon>Natrialbaceae</taxon>
        <taxon>Natronorubrum</taxon>
    </lineage>
</organism>
<comment type="subcellular location">
    <subcellularLocation>
        <location evidence="1">Membrane</location>
        <topology evidence="1">Multi-pass membrane protein</topology>
    </subcellularLocation>
</comment>
<dbReference type="Proteomes" id="UP000434101">
    <property type="component" value="Unassembled WGS sequence"/>
</dbReference>
<feature type="transmembrane region" description="Helical" evidence="5">
    <location>
        <begin position="110"/>
        <end position="132"/>
    </location>
</feature>
<sequence length="244" mass="25230">MVPSVPTLRQFLLSPAAFFEERPPAETLPIAAGIVVLFAVSLVVSLVLIGSMLAGAVDATVTMDNPDRPPGPICDHHEGASDSILSENCDEPETIERDAGALVQEAIHDYLWIALIGPFVLWLGGGVVLYAAGRLAGGTPSFTGTLALAGWAALPELFRLAVGVVAIRVALSSLTITDLDKAADALEAAMAPIDPVLLVASLVTVAWQWHVLTGGLSREAALSRRAAAVAAGVPLALYALVTVA</sequence>
<name>A0A6B0VUI0_9EURY</name>
<keyword evidence="8" id="KW-1185">Reference proteome</keyword>
<dbReference type="InterPro" id="IPR006977">
    <property type="entry name" value="Yip1_dom"/>
</dbReference>
<dbReference type="GO" id="GO:0016020">
    <property type="term" value="C:membrane"/>
    <property type="evidence" value="ECO:0007669"/>
    <property type="project" value="UniProtKB-SubCell"/>
</dbReference>
<evidence type="ECO:0000259" key="6">
    <source>
        <dbReference type="Pfam" id="PF04893"/>
    </source>
</evidence>
<dbReference type="EMBL" id="WUYX01000071">
    <property type="protein sequence ID" value="MXV64566.1"/>
    <property type="molecule type" value="Genomic_DNA"/>
</dbReference>
<dbReference type="AlphaFoldDB" id="A0A6B0VUI0"/>